<name>A0AAV4TBV3_9ARAC</name>
<dbReference type="Pfam" id="PF23071">
    <property type="entry name" value="DUF7044"/>
    <property type="match status" value="1"/>
</dbReference>
<comment type="caution">
    <text evidence="2">The sequence shown here is derived from an EMBL/GenBank/DDBJ whole genome shotgun (WGS) entry which is preliminary data.</text>
</comment>
<protein>
    <recommendedName>
        <fullName evidence="1">DUF7044 domain-containing protein</fullName>
    </recommendedName>
</protein>
<reference evidence="2 3" key="1">
    <citation type="submission" date="2021-06" db="EMBL/GenBank/DDBJ databases">
        <title>Caerostris darwini draft genome.</title>
        <authorList>
            <person name="Kono N."/>
            <person name="Arakawa K."/>
        </authorList>
    </citation>
    <scope>NUCLEOTIDE SEQUENCE [LARGE SCALE GENOMIC DNA]</scope>
</reference>
<sequence length="178" mass="20203">MFSSADTCTFPNRWTGSWFQKGSPDPIRIYNGTVSSKGTCRENDKDKFLIENTNRSDKATSTTPDYETVPELQFPPTIHGLTSLLLPFPIPSVFEVWGYLNLTGKLHAPLSRRATFAVHHCNRTLHVMERGRGREPPRHATAPTTYLQGFLGAITVCCMPPTIITLPEYRYEYRYGFL</sequence>
<dbReference type="Proteomes" id="UP001054837">
    <property type="component" value="Unassembled WGS sequence"/>
</dbReference>
<gene>
    <name evidence="2" type="ORF">CDAR_236301</name>
</gene>
<accession>A0AAV4TBV3</accession>
<evidence type="ECO:0000313" key="2">
    <source>
        <dbReference type="EMBL" id="GIY42260.1"/>
    </source>
</evidence>
<organism evidence="2 3">
    <name type="scientific">Caerostris darwini</name>
    <dbReference type="NCBI Taxonomy" id="1538125"/>
    <lineage>
        <taxon>Eukaryota</taxon>
        <taxon>Metazoa</taxon>
        <taxon>Ecdysozoa</taxon>
        <taxon>Arthropoda</taxon>
        <taxon>Chelicerata</taxon>
        <taxon>Arachnida</taxon>
        <taxon>Araneae</taxon>
        <taxon>Araneomorphae</taxon>
        <taxon>Entelegynae</taxon>
        <taxon>Araneoidea</taxon>
        <taxon>Araneidae</taxon>
        <taxon>Caerostris</taxon>
    </lineage>
</organism>
<proteinExistence type="predicted"/>
<evidence type="ECO:0000313" key="3">
    <source>
        <dbReference type="Proteomes" id="UP001054837"/>
    </source>
</evidence>
<dbReference type="EMBL" id="BPLQ01009171">
    <property type="protein sequence ID" value="GIY42260.1"/>
    <property type="molecule type" value="Genomic_DNA"/>
</dbReference>
<feature type="domain" description="DUF7044" evidence="1">
    <location>
        <begin position="7"/>
        <end position="56"/>
    </location>
</feature>
<evidence type="ECO:0000259" key="1">
    <source>
        <dbReference type="Pfam" id="PF23071"/>
    </source>
</evidence>
<dbReference type="AlphaFoldDB" id="A0AAV4TBV3"/>
<keyword evidence="3" id="KW-1185">Reference proteome</keyword>
<dbReference type="InterPro" id="IPR055472">
    <property type="entry name" value="DUF7044"/>
</dbReference>